<dbReference type="PANTHER" id="PTHR22754">
    <property type="entry name" value="DISCO-INTERACTING PROTEIN 2 DIP2 -RELATED"/>
    <property type="match status" value="1"/>
</dbReference>
<dbReference type="SUPFAM" id="SSF56801">
    <property type="entry name" value="Acetyl-CoA synthetase-like"/>
    <property type="match status" value="1"/>
</dbReference>
<dbReference type="Gene3D" id="3.40.50.12780">
    <property type="entry name" value="N-terminal domain of ligase-like"/>
    <property type="match status" value="1"/>
</dbReference>
<keyword evidence="3" id="KW-0443">Lipid metabolism</keyword>
<evidence type="ECO:0000256" key="2">
    <source>
        <dbReference type="ARBA" id="ARBA00022832"/>
    </source>
</evidence>
<evidence type="ECO:0000256" key="4">
    <source>
        <dbReference type="SAM" id="MobiDB-lite"/>
    </source>
</evidence>
<dbReference type="Pfam" id="PF00501">
    <property type="entry name" value="AMP-binding"/>
    <property type="match status" value="1"/>
</dbReference>
<gene>
    <name evidence="6" type="ORF">I551_2302</name>
</gene>
<proteinExistence type="inferred from homology"/>
<accession>A0ABP3AIV9</accession>
<evidence type="ECO:0000256" key="1">
    <source>
        <dbReference type="ARBA" id="ARBA00006432"/>
    </source>
</evidence>
<reference evidence="6 7" key="1">
    <citation type="submission" date="2014-01" db="EMBL/GenBank/DDBJ databases">
        <authorList>
            <person name="Dobos K."/>
            <person name="Lenaerts A."/>
            <person name="Ordway D."/>
            <person name="DeGroote M.A."/>
            <person name="Parker T."/>
            <person name="Sizemore C."/>
            <person name="Tallon L.J."/>
            <person name="Sadzewicz L.K."/>
            <person name="Sengamalay N."/>
            <person name="Fraser C.M."/>
            <person name="Hine E."/>
            <person name="Shefchek K.A."/>
            <person name="Das S.P."/>
            <person name="Tettelin H."/>
        </authorList>
    </citation>
    <scope>NUCLEOTIDE SEQUENCE [LARGE SCALE GENOMIC DNA]</scope>
    <source>
        <strain evidence="6 7">Harvey</strain>
    </source>
</reference>
<name>A0ABP3AIV9_MYCUL</name>
<feature type="compositionally biased region" description="Low complexity" evidence="4">
    <location>
        <begin position="114"/>
        <end position="123"/>
    </location>
</feature>
<comment type="caution">
    <text evidence="6">The sequence shown here is derived from an EMBL/GenBank/DDBJ whole genome shotgun (WGS) entry which is preliminary data.</text>
</comment>
<dbReference type="PANTHER" id="PTHR22754:SF32">
    <property type="entry name" value="DISCO-INTERACTING PROTEIN 2"/>
    <property type="match status" value="1"/>
</dbReference>
<keyword evidence="7" id="KW-1185">Reference proteome</keyword>
<protein>
    <submittedName>
        <fullName evidence="6">AMP-binding enzyme family protein</fullName>
    </submittedName>
</protein>
<evidence type="ECO:0000313" key="6">
    <source>
        <dbReference type="EMBL" id="EUA91160.1"/>
    </source>
</evidence>
<dbReference type="Proteomes" id="UP000020681">
    <property type="component" value="Unassembled WGS sequence"/>
</dbReference>
<feature type="domain" description="AMP-dependent synthetase/ligase" evidence="5">
    <location>
        <begin position="5"/>
        <end position="98"/>
    </location>
</feature>
<comment type="similarity">
    <text evidence="1">Belongs to the ATP-dependent AMP-binding enzyme family.</text>
</comment>
<dbReference type="InterPro" id="IPR000873">
    <property type="entry name" value="AMP-dep_synth/lig_dom"/>
</dbReference>
<keyword evidence="2" id="KW-0276">Fatty acid metabolism</keyword>
<feature type="region of interest" description="Disordered" evidence="4">
    <location>
        <begin position="104"/>
        <end position="123"/>
    </location>
</feature>
<organism evidence="6 7">
    <name type="scientific">Mycobacterium ulcerans str. Harvey</name>
    <dbReference type="NCBI Taxonomy" id="1299332"/>
    <lineage>
        <taxon>Bacteria</taxon>
        <taxon>Bacillati</taxon>
        <taxon>Actinomycetota</taxon>
        <taxon>Actinomycetes</taxon>
        <taxon>Mycobacteriales</taxon>
        <taxon>Mycobacteriaceae</taxon>
        <taxon>Mycobacterium</taxon>
        <taxon>Mycobacterium ulcerans group</taxon>
    </lineage>
</organism>
<dbReference type="InterPro" id="IPR042099">
    <property type="entry name" value="ANL_N_sf"/>
</dbReference>
<evidence type="ECO:0000256" key="3">
    <source>
        <dbReference type="ARBA" id="ARBA00023098"/>
    </source>
</evidence>
<sequence length="123" mass="13127">MLREGASLRPSETAFTFIDYERDWAGIAETLTWSQLHRRTCNVVRELKACGATGDRAVVLAPQGLDYIVAFLGALQAGQIAVPLSAPLGGPATSALVRCCATRCPRPFSPRPRSPATSPSASR</sequence>
<dbReference type="EMBL" id="JAOL01000094">
    <property type="protein sequence ID" value="EUA91160.1"/>
    <property type="molecule type" value="Genomic_DNA"/>
</dbReference>
<evidence type="ECO:0000259" key="5">
    <source>
        <dbReference type="Pfam" id="PF00501"/>
    </source>
</evidence>
<evidence type="ECO:0000313" key="7">
    <source>
        <dbReference type="Proteomes" id="UP000020681"/>
    </source>
</evidence>